<dbReference type="InterPro" id="IPR002937">
    <property type="entry name" value="Amino_oxidase"/>
</dbReference>
<reference evidence="7" key="2">
    <citation type="submission" date="2022-10" db="EMBL/GenBank/DDBJ databases">
        <authorList>
            <consortium name="ENA_rothamsted_submissions"/>
            <consortium name="culmorum"/>
            <person name="King R."/>
        </authorList>
    </citation>
    <scope>NUCLEOTIDE SEQUENCE</scope>
</reference>
<feature type="binding site" evidence="3">
    <location>
        <begin position="56"/>
        <end position="57"/>
    </location>
    <ligand>
        <name>FAD</name>
        <dbReference type="ChEBI" id="CHEBI:57692"/>
    </ligand>
</feature>
<dbReference type="SUPFAM" id="SSF51905">
    <property type="entry name" value="FAD/NAD(P)-binding domain"/>
    <property type="match status" value="1"/>
</dbReference>
<dbReference type="EMBL" id="OU895879">
    <property type="protein sequence ID" value="CAG9809423.1"/>
    <property type="molecule type" value="Genomic_DNA"/>
</dbReference>
<keyword evidence="2 4" id="KW-0560">Oxidoreductase</keyword>
<keyword evidence="4" id="KW-0274">FAD</keyword>
<name>A0A9N9S5P1_9DIPT</name>
<gene>
    <name evidence="7" type="ORF">CHIRRI_LOCUS12249</name>
</gene>
<sequence>MSRKISILVIVALITVINAKSLKKNPKIIIVGAGLSGLSAAVRLIENGYDDILILEAENRIGGRIHSVKFSDGFVDLGGQWVHGEKNNSVYEMVDGKYDFGETGFDNYYPTFMQSDGATLDQEMCQKLGDSAFKILFSSYDEMSKFQGSVDEFFKSAFKKEALRAKADYSLTNEMIDFYEKEMNIWNGSMTWKDLSAPLHCISGHNAGIQHLTWKRDGFKKFIDFLIQDNQEVLDKIMLNKKVVNIQWTKNYENKLPIVTTADGYKYFADHIIFTGSLGVLKDQHRTLFSPQLPITLRRAIENMGYGVIGKVFLEFDQSFWPINEKNWVAYGFLWTKEDMKELKGTKREWLLDVQAFAKVDAFPNVLEALLAGRHMKEFETIPDEQIIDDTMWLLEKFLQKQLPRPNSMTRTKWLTNPNYMGSYSFNSVNAWKFNISTKDLQETLFNLKKKPEILFAGEHTDELYSSNAHGAVNSGYRAADELLKYYL</sequence>
<evidence type="ECO:0000256" key="4">
    <source>
        <dbReference type="RuleBase" id="RU362067"/>
    </source>
</evidence>
<protein>
    <recommendedName>
        <fullName evidence="4">Amine oxidase</fullName>
        <ecNumber evidence="4">1.4.3.-</ecNumber>
    </recommendedName>
</protein>
<dbReference type="Pfam" id="PF01593">
    <property type="entry name" value="Amino_oxidase"/>
    <property type="match status" value="1"/>
</dbReference>
<dbReference type="Gene3D" id="3.90.660.10">
    <property type="match status" value="1"/>
</dbReference>
<proteinExistence type="inferred from homology"/>
<evidence type="ECO:0000259" key="6">
    <source>
        <dbReference type="Pfam" id="PF01593"/>
    </source>
</evidence>
<dbReference type="Gene3D" id="3.50.50.60">
    <property type="entry name" value="FAD/NAD(P)-binding domain"/>
    <property type="match status" value="1"/>
</dbReference>
<evidence type="ECO:0000256" key="1">
    <source>
        <dbReference type="ARBA" id="ARBA00001974"/>
    </source>
</evidence>
<feature type="binding site" evidence="3">
    <location>
        <position position="36"/>
    </location>
    <ligand>
        <name>FAD</name>
        <dbReference type="ChEBI" id="CHEBI:57692"/>
    </ligand>
</feature>
<feature type="signal peptide" evidence="5">
    <location>
        <begin position="1"/>
        <end position="19"/>
    </location>
</feature>
<comment type="similarity">
    <text evidence="4">Belongs to the flavin monoamine oxidase family.</text>
</comment>
<feature type="domain" description="Amine oxidase" evidence="6">
    <location>
        <begin position="35"/>
        <end position="484"/>
    </location>
</feature>
<evidence type="ECO:0000256" key="5">
    <source>
        <dbReference type="SAM" id="SignalP"/>
    </source>
</evidence>
<dbReference type="SUPFAM" id="SSF54373">
    <property type="entry name" value="FAD-linked reductases, C-terminal domain"/>
    <property type="match status" value="1"/>
</dbReference>
<dbReference type="OrthoDB" id="5046242at2759"/>
<reference evidence="7" key="1">
    <citation type="submission" date="2022-01" db="EMBL/GenBank/DDBJ databases">
        <authorList>
            <person name="King R."/>
        </authorList>
    </citation>
    <scope>NUCLEOTIDE SEQUENCE</scope>
</reference>
<dbReference type="PANTHER" id="PTHR10742:SF398">
    <property type="entry name" value="AMINE OXIDASE DOMAIN-CONTAINING PROTEIN-RELATED"/>
    <property type="match status" value="1"/>
</dbReference>
<evidence type="ECO:0000256" key="3">
    <source>
        <dbReference type="PIRSR" id="PIRSR601613-1"/>
    </source>
</evidence>
<dbReference type="AlphaFoldDB" id="A0A9N9S5P1"/>
<evidence type="ECO:0000256" key="2">
    <source>
        <dbReference type="ARBA" id="ARBA00023002"/>
    </source>
</evidence>
<feature type="binding site" evidence="3">
    <location>
        <position position="459"/>
    </location>
    <ligand>
        <name>FAD</name>
        <dbReference type="ChEBI" id="CHEBI:57692"/>
    </ligand>
</feature>
<feature type="binding site" evidence="3">
    <location>
        <position position="243"/>
    </location>
    <ligand>
        <name>FAD</name>
        <dbReference type="ChEBI" id="CHEBI:57692"/>
    </ligand>
</feature>
<keyword evidence="4" id="KW-0285">Flavoprotein</keyword>
<organism evidence="7 8">
    <name type="scientific">Chironomus riparius</name>
    <dbReference type="NCBI Taxonomy" id="315576"/>
    <lineage>
        <taxon>Eukaryota</taxon>
        <taxon>Metazoa</taxon>
        <taxon>Ecdysozoa</taxon>
        <taxon>Arthropoda</taxon>
        <taxon>Hexapoda</taxon>
        <taxon>Insecta</taxon>
        <taxon>Pterygota</taxon>
        <taxon>Neoptera</taxon>
        <taxon>Endopterygota</taxon>
        <taxon>Diptera</taxon>
        <taxon>Nematocera</taxon>
        <taxon>Chironomoidea</taxon>
        <taxon>Chironomidae</taxon>
        <taxon>Chironominae</taxon>
        <taxon>Chironomus</taxon>
    </lineage>
</organism>
<accession>A0A9N9S5P1</accession>
<dbReference type="GO" id="GO:0046592">
    <property type="term" value="F:polyamine oxidase activity"/>
    <property type="evidence" value="ECO:0007669"/>
    <property type="project" value="TreeGrafter"/>
</dbReference>
<dbReference type="InterPro" id="IPR036188">
    <property type="entry name" value="FAD/NAD-bd_sf"/>
</dbReference>
<keyword evidence="5" id="KW-0732">Signal</keyword>
<comment type="cofactor">
    <cofactor evidence="1 4">
        <name>FAD</name>
        <dbReference type="ChEBI" id="CHEBI:57692"/>
    </cofactor>
</comment>
<keyword evidence="8" id="KW-1185">Reference proteome</keyword>
<dbReference type="Proteomes" id="UP001153620">
    <property type="component" value="Chromosome 3"/>
</dbReference>
<dbReference type="PRINTS" id="PR00757">
    <property type="entry name" value="AMINEOXDASEF"/>
</dbReference>
<dbReference type="InterPro" id="IPR050281">
    <property type="entry name" value="Flavin_monoamine_oxidase"/>
</dbReference>
<dbReference type="GO" id="GO:0008131">
    <property type="term" value="F:primary methylamine oxidase activity"/>
    <property type="evidence" value="ECO:0007669"/>
    <property type="project" value="UniProtKB-ARBA"/>
</dbReference>
<dbReference type="EC" id="1.4.3.-" evidence="4"/>
<dbReference type="InterPro" id="IPR001613">
    <property type="entry name" value="Flavin_amine_oxidase"/>
</dbReference>
<dbReference type="PANTHER" id="PTHR10742">
    <property type="entry name" value="FLAVIN MONOAMINE OXIDASE"/>
    <property type="match status" value="1"/>
</dbReference>
<evidence type="ECO:0000313" key="8">
    <source>
        <dbReference type="Proteomes" id="UP001153620"/>
    </source>
</evidence>
<feature type="chain" id="PRO_5040330269" description="Amine oxidase" evidence="5">
    <location>
        <begin position="20"/>
        <end position="488"/>
    </location>
</feature>
<evidence type="ECO:0000313" key="7">
    <source>
        <dbReference type="EMBL" id="CAG9809423.1"/>
    </source>
</evidence>